<dbReference type="AlphaFoldDB" id="A0A3E1NRR3"/>
<proteinExistence type="predicted"/>
<comment type="caution">
    <text evidence="1">The sequence shown here is derived from an EMBL/GenBank/DDBJ whole genome shotgun (WGS) entry which is preliminary data.</text>
</comment>
<reference evidence="1 2" key="1">
    <citation type="submission" date="2018-08" db="EMBL/GenBank/DDBJ databases">
        <title>Chitinophagaceae sp. K23C18032701, a novel bacterium isolated from forest soil.</title>
        <authorList>
            <person name="Wang C."/>
        </authorList>
    </citation>
    <scope>NUCLEOTIDE SEQUENCE [LARGE SCALE GENOMIC DNA]</scope>
    <source>
        <strain evidence="1 2">K23C18032701</strain>
    </source>
</reference>
<dbReference type="InterPro" id="IPR011006">
    <property type="entry name" value="CheY-like_superfamily"/>
</dbReference>
<dbReference type="Proteomes" id="UP000261284">
    <property type="component" value="Unassembled WGS sequence"/>
</dbReference>
<protein>
    <recommendedName>
        <fullName evidence="3">Response regulator</fullName>
    </recommendedName>
</protein>
<gene>
    <name evidence="1" type="ORF">DXN05_06155</name>
</gene>
<name>A0A3E1NRR3_9BACT</name>
<evidence type="ECO:0000313" key="2">
    <source>
        <dbReference type="Proteomes" id="UP000261284"/>
    </source>
</evidence>
<sequence length="138" mass="15771">MVLTCGIIEDELLGRDLLARYISRVPNLQLKWTKGSVEELQEANAGNPLQHSVDIVFLDLWSEMYGNRSNAYMFVEKYGHIILTTAYPEVLVGTLPFSYVGVLNKPISFDKFQETLEGVLYRLKELRMPHGKETDVPH</sequence>
<organism evidence="1 2">
    <name type="scientific">Deminuibacter soli</name>
    <dbReference type="NCBI Taxonomy" id="2291815"/>
    <lineage>
        <taxon>Bacteria</taxon>
        <taxon>Pseudomonadati</taxon>
        <taxon>Bacteroidota</taxon>
        <taxon>Chitinophagia</taxon>
        <taxon>Chitinophagales</taxon>
        <taxon>Chitinophagaceae</taxon>
        <taxon>Deminuibacter</taxon>
    </lineage>
</organism>
<dbReference type="EMBL" id="QTJU01000001">
    <property type="protein sequence ID" value="RFM30534.1"/>
    <property type="molecule type" value="Genomic_DNA"/>
</dbReference>
<dbReference type="OrthoDB" id="9787344at2"/>
<dbReference type="RefSeq" id="WP_116846290.1">
    <property type="nucleotide sequence ID" value="NZ_QTJU01000001.1"/>
</dbReference>
<dbReference type="SUPFAM" id="SSF52172">
    <property type="entry name" value="CheY-like"/>
    <property type="match status" value="1"/>
</dbReference>
<evidence type="ECO:0008006" key="3">
    <source>
        <dbReference type="Google" id="ProtNLM"/>
    </source>
</evidence>
<keyword evidence="2" id="KW-1185">Reference proteome</keyword>
<accession>A0A3E1NRR3</accession>
<evidence type="ECO:0000313" key="1">
    <source>
        <dbReference type="EMBL" id="RFM30534.1"/>
    </source>
</evidence>